<feature type="domain" description="Archaeal Nre N-terminal" evidence="2">
    <location>
        <begin position="18"/>
        <end position="291"/>
    </location>
</feature>
<comment type="function">
    <text evidence="1">Involved in DNA damage repair.</text>
</comment>
<dbReference type="InterPro" id="IPR006978">
    <property type="entry name" value="Nre_N"/>
</dbReference>
<dbReference type="AlphaFoldDB" id="A0A401H7S9"/>
<comment type="similarity">
    <text evidence="1">Belongs to the Nre family.</text>
</comment>
<dbReference type="Proteomes" id="UP000291213">
    <property type="component" value="Unassembled WGS sequence"/>
</dbReference>
<name>A0A401H7S9_AERPX</name>
<dbReference type="Pfam" id="PF04895">
    <property type="entry name" value="Nre_C"/>
    <property type="match status" value="1"/>
</dbReference>
<dbReference type="RefSeq" id="WP_131159537.1">
    <property type="nucleotide sequence ID" value="NZ_BDMD01000007.1"/>
</dbReference>
<sequence>MPRIPPELCTRCKGYRLLCGLPSCPILDRLRSQARSLERARWSREVQGSTPPSILVGERGYPGVRLYYMVPPGVAGPEAQRYEDPLGWRSSRTPLGSIVRLRSELVAGVLRVDARRPHELLYQREIGPAALSERPVDSLLELARLPVPRVSFDGYTKPVGPTAPARRVEVEGNPRLEKPVERAIWEDEKAEVMAWELFNRGVNVYTIQRALSIGFLGRLRARRLVPTRWAITAVDEMLSRRLRRLLKTAPEIGEVEVYFSEYLHNRFLIILKPGPGWMEWIEIWHPHTVWTPGAGGPVASVVREDPLGRKNMEDGGFSAAKLPVLEHLYSRGRRADVIIVREVLPQYYAPVGNWHIRETVKHALAQKPLAKNPQPGELDALASKLIGEWGLAKRISQLMKPRKTLESYMD</sequence>
<dbReference type="InterPro" id="IPR006979">
    <property type="entry name" value="Nre_C"/>
</dbReference>
<protein>
    <recommendedName>
        <fullName evidence="1">DNA repair protein</fullName>
    </recommendedName>
</protein>
<gene>
    <name evidence="4" type="ORF">apy_01890</name>
</gene>
<dbReference type="GO" id="GO:0006281">
    <property type="term" value="P:DNA repair"/>
    <property type="evidence" value="ECO:0007669"/>
    <property type="project" value="UniProtKB-UniRule"/>
</dbReference>
<dbReference type="InterPro" id="IPR033167">
    <property type="entry name" value="Nre"/>
</dbReference>
<evidence type="ECO:0000259" key="3">
    <source>
        <dbReference type="Pfam" id="PF04895"/>
    </source>
</evidence>
<evidence type="ECO:0000313" key="4">
    <source>
        <dbReference type="EMBL" id="GBF08464.1"/>
    </source>
</evidence>
<comment type="caution">
    <text evidence="1">Lacks conserved residue(s) required for the propagation of feature annotation.</text>
</comment>
<proteinExistence type="inferred from homology"/>
<dbReference type="EMBL" id="BDMD01000007">
    <property type="protein sequence ID" value="GBF08464.1"/>
    <property type="molecule type" value="Genomic_DNA"/>
</dbReference>
<accession>A0A401H7S9</accession>
<dbReference type="Pfam" id="PF04894">
    <property type="entry name" value="Nre_N"/>
    <property type="match status" value="1"/>
</dbReference>
<keyword evidence="1" id="KW-0227">DNA damage</keyword>
<comment type="caution">
    <text evidence="4">The sequence shown here is derived from an EMBL/GenBank/DDBJ whole genome shotgun (WGS) entry which is preliminary data.</text>
</comment>
<keyword evidence="1" id="KW-0234">DNA repair</keyword>
<dbReference type="PANTHER" id="PTHR38136">
    <property type="entry name" value="DNA REPAIR PROTEIN"/>
    <property type="match status" value="1"/>
</dbReference>
<dbReference type="PANTHER" id="PTHR38136:SF3">
    <property type="entry name" value="DNA REPAIR PROTEIN"/>
    <property type="match status" value="1"/>
</dbReference>
<reference evidence="4 5" key="1">
    <citation type="submission" date="2017-02" db="EMBL/GenBank/DDBJ databases">
        <title>isolation and characterization of a novel temperate virus Aeropyrum globular virus 1 infecting hyperthermophilic archaeon Aeropyrum.</title>
        <authorList>
            <person name="Yumiya M."/>
            <person name="Yoshida T."/>
            <person name="Sako Y."/>
        </authorList>
    </citation>
    <scope>NUCLEOTIDE SEQUENCE [LARGE SCALE GENOMIC DNA]</scope>
    <source>
        <strain evidence="4 5">YK1-12-2013</strain>
    </source>
</reference>
<feature type="domain" description="Archaeal Nre C-terminal" evidence="3">
    <location>
        <begin position="308"/>
        <end position="408"/>
    </location>
</feature>
<dbReference type="OrthoDB" id="6609at2157"/>
<evidence type="ECO:0000259" key="2">
    <source>
        <dbReference type="Pfam" id="PF04894"/>
    </source>
</evidence>
<organism evidence="4 5">
    <name type="scientific">Aeropyrum pernix</name>
    <dbReference type="NCBI Taxonomy" id="56636"/>
    <lineage>
        <taxon>Archaea</taxon>
        <taxon>Thermoproteota</taxon>
        <taxon>Thermoprotei</taxon>
        <taxon>Desulfurococcales</taxon>
        <taxon>Desulfurococcaceae</taxon>
        <taxon>Aeropyrum</taxon>
    </lineage>
</organism>
<dbReference type="HAMAP" id="MF_02096">
    <property type="entry name" value="Nre"/>
    <property type="match status" value="1"/>
</dbReference>
<evidence type="ECO:0000256" key="1">
    <source>
        <dbReference type="HAMAP-Rule" id="MF_02096"/>
    </source>
</evidence>
<evidence type="ECO:0000313" key="5">
    <source>
        <dbReference type="Proteomes" id="UP000291213"/>
    </source>
</evidence>